<evidence type="ECO:0000313" key="2">
    <source>
        <dbReference type="EMBL" id="CCX31094.1"/>
    </source>
</evidence>
<protein>
    <submittedName>
        <fullName evidence="2">Uncharacterized protein</fullName>
    </submittedName>
</protein>
<sequence length="68" mass="7055">MYDGGDGGGGGGVAKTETMSGQGSTPHSAFSISWTSLQLLLHLINIHIDLLDPEPAFPLCPNGQCSKK</sequence>
<name>U4LG51_PYROM</name>
<keyword evidence="3" id="KW-1185">Reference proteome</keyword>
<dbReference type="EMBL" id="HF935534">
    <property type="protein sequence ID" value="CCX31094.1"/>
    <property type="molecule type" value="Genomic_DNA"/>
</dbReference>
<feature type="compositionally biased region" description="Polar residues" evidence="1">
    <location>
        <begin position="17"/>
        <end position="28"/>
    </location>
</feature>
<proteinExistence type="predicted"/>
<dbReference type="Proteomes" id="UP000018144">
    <property type="component" value="Unassembled WGS sequence"/>
</dbReference>
<evidence type="ECO:0000256" key="1">
    <source>
        <dbReference type="SAM" id="MobiDB-lite"/>
    </source>
</evidence>
<feature type="region of interest" description="Disordered" evidence="1">
    <location>
        <begin position="1"/>
        <end position="28"/>
    </location>
</feature>
<dbReference type="AlphaFoldDB" id="U4LG51"/>
<reference evidence="2 3" key="1">
    <citation type="journal article" date="2013" name="PLoS Genet.">
        <title>The genome and development-dependent transcriptomes of Pyronema confluens: a window into fungal evolution.</title>
        <authorList>
            <person name="Traeger S."/>
            <person name="Altegoer F."/>
            <person name="Freitag M."/>
            <person name="Gabaldon T."/>
            <person name="Kempken F."/>
            <person name="Kumar A."/>
            <person name="Marcet-Houben M."/>
            <person name="Poggeler S."/>
            <person name="Stajich J.E."/>
            <person name="Nowrousian M."/>
        </authorList>
    </citation>
    <scope>NUCLEOTIDE SEQUENCE [LARGE SCALE GENOMIC DNA]</scope>
    <source>
        <strain evidence="3">CBS 100304</strain>
        <tissue evidence="2">Vegetative mycelium</tissue>
    </source>
</reference>
<feature type="compositionally biased region" description="Gly residues" evidence="1">
    <location>
        <begin position="1"/>
        <end position="13"/>
    </location>
</feature>
<organism evidence="2 3">
    <name type="scientific">Pyronema omphalodes (strain CBS 100304)</name>
    <name type="common">Pyronema confluens</name>
    <dbReference type="NCBI Taxonomy" id="1076935"/>
    <lineage>
        <taxon>Eukaryota</taxon>
        <taxon>Fungi</taxon>
        <taxon>Dikarya</taxon>
        <taxon>Ascomycota</taxon>
        <taxon>Pezizomycotina</taxon>
        <taxon>Pezizomycetes</taxon>
        <taxon>Pezizales</taxon>
        <taxon>Pyronemataceae</taxon>
        <taxon>Pyronema</taxon>
    </lineage>
</organism>
<accession>U4LG51</accession>
<evidence type="ECO:0000313" key="3">
    <source>
        <dbReference type="Proteomes" id="UP000018144"/>
    </source>
</evidence>
<gene>
    <name evidence="2" type="ORF">PCON_09922</name>
</gene>